<sequence length="1032" mass="109786">MGLPVKHSRWKPGPLWQLRAFLLSTPFQTGAQLASGELLLSFFFWHSSIRFKANCLASTLYLVGSLLLAQNNLLGSKTLACAFVVGSTWLAALLAGCVVSLARLANNHGFTALLCILGSVGLLPFAAIRCSENHVVGHGFGILTNIAYGNIIIQGELLWPKQDGAKTFWNLLVSHIMLDACIAAGCMLFSAALVLPTLAGDELRTLLAKSVRGVGQSVSGYGSCIFAPFGQDASASSPHKHAAPTAVCTTGPAGVAVRLQARTEPGGKGLAKHHPQHHAADAIRPLLEQARAAIIMSGLEPAWLHSVYVDPAKWTAVINALDSLVTHVAACEMLVDEWHLMAARLFQHDWAGMEAQLHEALHGTMRSYTDQVVAISHEKVQAPLSLMQLRALAFTTTISQGIIASMRKLEAAVAAALLLPSPVVHTSPDPSPDPPAGTLTRRSTFQALAGGVALDPVLLEQDDAKTEAAAMEQPPAKGATSEPEPPNPTLTPGTAVSDVELGKMLACAYEAPSPSEEVPAQSGKGVKLAPAGATAAPAAAKPARGIKYYFGFLVVPVTMLACLPAMTRIVDVFGRTLPSAMFSGTAARSLLSDRSFQFGAKFWFTMSCVMIGAVILQQDHAPSRHWSTQYAFLTVIIVFSERVEMTVSKGFLRVLGTLVGGSLGLLVMFDASLATNAVPLAVIVVACTWMAGIASASPFKLAVTLTIITFNVQVLCQFVGCCAAHGTLSFYLGQAVAIVIGTVFVILVNNCVLPWYASSSALGMLGGALTGSSQLLGEYYESFYQAVRASAAAARTLDAGAGDLTAAPVKLPPNAIRMRVGQPLSRVQTMLAKERVAWTFQRLGILTMPPIVRAVLDQLLPLMDRLSALELSVLQHPAITGAFHSSAIWDHFVLPMNDELQASFGLAQTLAQTAAEVLQSGNCKASQVEIAARVKDLRGSIQELEQQRVAMRRHHLQCRRNFFAALRGAAPDADGRLAFSTLFAYDDCFRFQSWLFSVIKVLDTLTMVGKTVAGAGDQCRPAAFAWLFAQAA</sequence>
<evidence type="ECO:0000256" key="10">
    <source>
        <dbReference type="SAM" id="MobiDB-lite"/>
    </source>
</evidence>
<feature type="coiled-coil region" evidence="9">
    <location>
        <begin position="927"/>
        <end position="954"/>
    </location>
</feature>
<feature type="transmembrane region" description="Helical" evidence="11">
    <location>
        <begin position="81"/>
        <end position="102"/>
    </location>
</feature>
<reference evidence="12 13" key="1">
    <citation type="journal article" date="2024" name="Nat. Commun.">
        <title>Phylogenomics reveals the evolutionary origins of lichenization in chlorophyte algae.</title>
        <authorList>
            <person name="Puginier C."/>
            <person name="Libourel C."/>
            <person name="Otte J."/>
            <person name="Skaloud P."/>
            <person name="Haon M."/>
            <person name="Grisel S."/>
            <person name="Petersen M."/>
            <person name="Berrin J.G."/>
            <person name="Delaux P.M."/>
            <person name="Dal Grande F."/>
            <person name="Keller J."/>
        </authorList>
    </citation>
    <scope>NUCLEOTIDE SEQUENCE [LARGE SCALE GENOMIC DNA]</scope>
    <source>
        <strain evidence="12 13">SAG 2043</strain>
    </source>
</reference>
<comment type="subcellular location">
    <subcellularLocation>
        <location evidence="1">Membrane</location>
        <topology evidence="1">Multi-pass membrane protein</topology>
    </subcellularLocation>
</comment>
<comment type="caution">
    <text evidence="12">The sequence shown here is derived from an EMBL/GenBank/DDBJ whole genome shotgun (WGS) entry which is preliminary data.</text>
</comment>
<dbReference type="AlphaFoldDB" id="A0AAW1QE05"/>
<keyword evidence="9" id="KW-0175">Coiled coil</keyword>
<feature type="transmembrane region" description="Helical" evidence="11">
    <location>
        <begin position="732"/>
        <end position="756"/>
    </location>
</feature>
<dbReference type="GO" id="GO:0016020">
    <property type="term" value="C:membrane"/>
    <property type="evidence" value="ECO:0007669"/>
    <property type="project" value="UniProtKB-SubCell"/>
</dbReference>
<proteinExistence type="inferred from homology"/>
<gene>
    <name evidence="12" type="ORF">WJX72_000333</name>
</gene>
<evidence type="ECO:0000256" key="2">
    <source>
        <dbReference type="ARBA" id="ARBA00007079"/>
    </source>
</evidence>
<name>A0AAW1QE05_9CHLO</name>
<dbReference type="InterPro" id="IPR020966">
    <property type="entry name" value="ALMT"/>
</dbReference>
<accession>A0AAW1QE05</accession>
<evidence type="ECO:0000256" key="6">
    <source>
        <dbReference type="ARBA" id="ARBA00023065"/>
    </source>
</evidence>
<keyword evidence="7 11" id="KW-0472">Membrane</keyword>
<keyword evidence="13" id="KW-1185">Reference proteome</keyword>
<feature type="transmembrane region" description="Helical" evidence="11">
    <location>
        <begin position="598"/>
        <end position="617"/>
    </location>
</feature>
<evidence type="ECO:0000256" key="5">
    <source>
        <dbReference type="ARBA" id="ARBA00022989"/>
    </source>
</evidence>
<keyword evidence="4 11" id="KW-0812">Transmembrane</keyword>
<protein>
    <submittedName>
        <fullName evidence="12">Uncharacterized protein</fullName>
    </submittedName>
</protein>
<keyword evidence="8" id="KW-0407">Ion channel</keyword>
<evidence type="ECO:0000256" key="8">
    <source>
        <dbReference type="ARBA" id="ARBA00023303"/>
    </source>
</evidence>
<evidence type="ECO:0000313" key="12">
    <source>
        <dbReference type="EMBL" id="KAK9819619.1"/>
    </source>
</evidence>
<feature type="transmembrane region" description="Helical" evidence="11">
    <location>
        <begin position="135"/>
        <end position="153"/>
    </location>
</feature>
<feature type="transmembrane region" description="Helical" evidence="11">
    <location>
        <begin position="173"/>
        <end position="195"/>
    </location>
</feature>
<keyword evidence="5 11" id="KW-1133">Transmembrane helix</keyword>
<dbReference type="Proteomes" id="UP001489004">
    <property type="component" value="Unassembled WGS sequence"/>
</dbReference>
<dbReference type="PANTHER" id="PTHR31086">
    <property type="entry name" value="ALUMINUM-ACTIVATED MALATE TRANSPORTER 10"/>
    <property type="match status" value="1"/>
</dbReference>
<dbReference type="GO" id="GO:0015743">
    <property type="term" value="P:malate transport"/>
    <property type="evidence" value="ECO:0007669"/>
    <property type="project" value="InterPro"/>
</dbReference>
<feature type="transmembrane region" description="Helical" evidence="11">
    <location>
        <begin position="108"/>
        <end position="128"/>
    </location>
</feature>
<feature type="region of interest" description="Disordered" evidence="10">
    <location>
        <begin position="466"/>
        <end position="495"/>
    </location>
</feature>
<evidence type="ECO:0000256" key="11">
    <source>
        <dbReference type="SAM" id="Phobius"/>
    </source>
</evidence>
<evidence type="ECO:0000313" key="13">
    <source>
        <dbReference type="Proteomes" id="UP001489004"/>
    </source>
</evidence>
<keyword evidence="3" id="KW-0813">Transport</keyword>
<evidence type="ECO:0000256" key="7">
    <source>
        <dbReference type="ARBA" id="ARBA00023136"/>
    </source>
</evidence>
<dbReference type="EMBL" id="JALJOR010000003">
    <property type="protein sequence ID" value="KAK9819619.1"/>
    <property type="molecule type" value="Genomic_DNA"/>
</dbReference>
<feature type="transmembrane region" description="Helical" evidence="11">
    <location>
        <begin position="51"/>
        <end position="69"/>
    </location>
</feature>
<feature type="transmembrane region" description="Helical" evidence="11">
    <location>
        <begin position="651"/>
        <end position="671"/>
    </location>
</feature>
<dbReference type="GO" id="GO:0034220">
    <property type="term" value="P:monoatomic ion transmembrane transport"/>
    <property type="evidence" value="ECO:0007669"/>
    <property type="project" value="UniProtKB-KW"/>
</dbReference>
<evidence type="ECO:0000256" key="3">
    <source>
        <dbReference type="ARBA" id="ARBA00022448"/>
    </source>
</evidence>
<keyword evidence="6" id="KW-0406">Ion transport</keyword>
<evidence type="ECO:0000256" key="4">
    <source>
        <dbReference type="ARBA" id="ARBA00022692"/>
    </source>
</evidence>
<evidence type="ECO:0000256" key="1">
    <source>
        <dbReference type="ARBA" id="ARBA00004141"/>
    </source>
</evidence>
<organism evidence="12 13">
    <name type="scientific">[Myrmecia] bisecta</name>
    <dbReference type="NCBI Taxonomy" id="41462"/>
    <lineage>
        <taxon>Eukaryota</taxon>
        <taxon>Viridiplantae</taxon>
        <taxon>Chlorophyta</taxon>
        <taxon>core chlorophytes</taxon>
        <taxon>Trebouxiophyceae</taxon>
        <taxon>Trebouxiales</taxon>
        <taxon>Trebouxiaceae</taxon>
        <taxon>Myrmecia</taxon>
    </lineage>
</organism>
<comment type="similarity">
    <text evidence="2">Belongs to the aromatic acid exporter (TC 2.A.85) family.</text>
</comment>
<feature type="transmembrane region" description="Helical" evidence="11">
    <location>
        <begin position="677"/>
        <end position="694"/>
    </location>
</feature>
<evidence type="ECO:0000256" key="9">
    <source>
        <dbReference type="SAM" id="Coils"/>
    </source>
</evidence>
<dbReference type="Pfam" id="PF11744">
    <property type="entry name" value="ALMT"/>
    <property type="match status" value="1"/>
</dbReference>
<feature type="transmembrane region" description="Helical" evidence="11">
    <location>
        <begin position="548"/>
        <end position="566"/>
    </location>
</feature>